<dbReference type="EMBL" id="PUEJ01000008">
    <property type="protein sequence ID" value="PRH85489.1"/>
    <property type="molecule type" value="Genomic_DNA"/>
</dbReference>
<dbReference type="Proteomes" id="UP000237682">
    <property type="component" value="Unassembled WGS sequence"/>
</dbReference>
<dbReference type="Pfam" id="PF25181">
    <property type="entry name" value="Phage_Bbp19"/>
    <property type="match status" value="1"/>
</dbReference>
<evidence type="ECO:0000259" key="1">
    <source>
        <dbReference type="Pfam" id="PF25181"/>
    </source>
</evidence>
<sequence>MPNPSGGPARAALAINWLALARLFRRARGGEAALKLALAYHNVFDIRNEDVQIVLADLADYTGFYRVNGEGIPPDDRAFSDGKRAAFGRLFRFLNLTDEEKAALVQAARTEAIASSNEGII</sequence>
<comment type="caution">
    <text evidence="2">The sequence shown here is derived from an EMBL/GenBank/DDBJ whole genome shotgun (WGS) entry which is preliminary data.</text>
</comment>
<gene>
    <name evidence="2" type="ORF">C5L14_21105</name>
</gene>
<evidence type="ECO:0000313" key="3">
    <source>
        <dbReference type="Proteomes" id="UP000237682"/>
    </source>
</evidence>
<reference evidence="2 3" key="1">
    <citation type="submission" date="2018-02" db="EMBL/GenBank/DDBJ databases">
        <title>Whole genome sequencing of endophytic bacterium.</title>
        <authorList>
            <person name="Eedara R."/>
            <person name="Podile A.R."/>
        </authorList>
    </citation>
    <scope>NUCLEOTIDE SEQUENCE [LARGE SCALE GENOMIC DNA]</scope>
    <source>
        <strain evidence="2 3">RP1T</strain>
    </source>
</reference>
<organism evidence="2 3">
    <name type="scientific">Labrys okinawensis</name>
    <dbReference type="NCBI Taxonomy" id="346911"/>
    <lineage>
        <taxon>Bacteria</taxon>
        <taxon>Pseudomonadati</taxon>
        <taxon>Pseudomonadota</taxon>
        <taxon>Alphaproteobacteria</taxon>
        <taxon>Hyphomicrobiales</taxon>
        <taxon>Xanthobacteraceae</taxon>
        <taxon>Labrys</taxon>
    </lineage>
</organism>
<name>A0A2S9Q824_9HYPH</name>
<feature type="domain" description="Bbp19-like phage" evidence="1">
    <location>
        <begin position="40"/>
        <end position="106"/>
    </location>
</feature>
<protein>
    <recommendedName>
        <fullName evidence="1">Bbp19-like phage domain-containing protein</fullName>
    </recommendedName>
</protein>
<keyword evidence="3" id="KW-1185">Reference proteome</keyword>
<accession>A0A2S9Q824</accession>
<evidence type="ECO:0000313" key="2">
    <source>
        <dbReference type="EMBL" id="PRH85489.1"/>
    </source>
</evidence>
<dbReference type="InterPro" id="IPR057447">
    <property type="entry name" value="Bbp19-like_phage"/>
</dbReference>
<dbReference type="AlphaFoldDB" id="A0A2S9Q824"/>
<dbReference type="RefSeq" id="WP_105864049.1">
    <property type="nucleotide sequence ID" value="NZ_PUEJ01000008.1"/>
</dbReference>
<dbReference type="OrthoDB" id="8085642at2"/>
<proteinExistence type="predicted"/>